<name>A0ABQ8GCA5_9PEZI</name>
<gene>
    <name evidence="2" type="ORF">B0J12DRAFT_785557</name>
</gene>
<keyword evidence="3" id="KW-1185">Reference proteome</keyword>
<evidence type="ECO:0000256" key="1">
    <source>
        <dbReference type="SAM" id="SignalP"/>
    </source>
</evidence>
<evidence type="ECO:0000313" key="3">
    <source>
        <dbReference type="Proteomes" id="UP000774617"/>
    </source>
</evidence>
<feature type="chain" id="PRO_5045243772" evidence="1">
    <location>
        <begin position="19"/>
        <end position="179"/>
    </location>
</feature>
<feature type="signal peptide" evidence="1">
    <location>
        <begin position="1"/>
        <end position="18"/>
    </location>
</feature>
<evidence type="ECO:0000313" key="2">
    <source>
        <dbReference type="EMBL" id="KAH7051361.1"/>
    </source>
</evidence>
<accession>A0ABQ8GCA5</accession>
<reference evidence="2 3" key="1">
    <citation type="journal article" date="2021" name="Nat. Commun.">
        <title>Genetic determinants of endophytism in the Arabidopsis root mycobiome.</title>
        <authorList>
            <person name="Mesny F."/>
            <person name="Miyauchi S."/>
            <person name="Thiergart T."/>
            <person name="Pickel B."/>
            <person name="Atanasova L."/>
            <person name="Karlsson M."/>
            <person name="Huettel B."/>
            <person name="Barry K.W."/>
            <person name="Haridas S."/>
            <person name="Chen C."/>
            <person name="Bauer D."/>
            <person name="Andreopoulos W."/>
            <person name="Pangilinan J."/>
            <person name="LaButti K."/>
            <person name="Riley R."/>
            <person name="Lipzen A."/>
            <person name="Clum A."/>
            <person name="Drula E."/>
            <person name="Henrissat B."/>
            <person name="Kohler A."/>
            <person name="Grigoriev I.V."/>
            <person name="Martin F.M."/>
            <person name="Hacquard S."/>
        </authorList>
    </citation>
    <scope>NUCLEOTIDE SEQUENCE [LARGE SCALE GENOMIC DNA]</scope>
    <source>
        <strain evidence="2 3">MPI-SDFR-AT-0080</strain>
    </source>
</reference>
<dbReference type="Proteomes" id="UP000774617">
    <property type="component" value="Unassembled WGS sequence"/>
</dbReference>
<protein>
    <submittedName>
        <fullName evidence="2">Uncharacterized protein</fullName>
    </submittedName>
</protein>
<keyword evidence="1" id="KW-0732">Signal</keyword>
<dbReference type="EMBL" id="JAGTJR010000012">
    <property type="protein sequence ID" value="KAH7051361.1"/>
    <property type="molecule type" value="Genomic_DNA"/>
</dbReference>
<proteinExistence type="predicted"/>
<sequence>MHFNFGMLALMAAALVAAAPTWEARPWGDLQNRKAWAEGAREMDNNAWRPTTPPQRDVDRATWRHPKLQSWGGHDGWFPACDASCNPQYNPNCIRCNSPIPPAPGCDPQCNPLYNKNCVRCYPENFDFPPVPCDQSCDPKYNPNCIRCNSPVQPAPGCDPQCNPLYNSNCVRCYPDWVR</sequence>
<organism evidence="2 3">
    <name type="scientific">Macrophomina phaseolina</name>
    <dbReference type="NCBI Taxonomy" id="35725"/>
    <lineage>
        <taxon>Eukaryota</taxon>
        <taxon>Fungi</taxon>
        <taxon>Dikarya</taxon>
        <taxon>Ascomycota</taxon>
        <taxon>Pezizomycotina</taxon>
        <taxon>Dothideomycetes</taxon>
        <taxon>Dothideomycetes incertae sedis</taxon>
        <taxon>Botryosphaeriales</taxon>
        <taxon>Botryosphaeriaceae</taxon>
        <taxon>Macrophomina</taxon>
    </lineage>
</organism>
<comment type="caution">
    <text evidence="2">The sequence shown here is derived from an EMBL/GenBank/DDBJ whole genome shotgun (WGS) entry which is preliminary data.</text>
</comment>